<evidence type="ECO:0000313" key="3">
    <source>
        <dbReference type="Proteomes" id="UP001589733"/>
    </source>
</evidence>
<proteinExistence type="predicted"/>
<comment type="caution">
    <text evidence="2">The sequence shown here is derived from an EMBL/GenBank/DDBJ whole genome shotgun (WGS) entry which is preliminary data.</text>
</comment>
<name>A0ABV6B6P0_9DEIO</name>
<dbReference type="EMBL" id="JBHLYR010000059">
    <property type="protein sequence ID" value="MFB9994101.1"/>
    <property type="molecule type" value="Genomic_DNA"/>
</dbReference>
<evidence type="ECO:0008006" key="4">
    <source>
        <dbReference type="Google" id="ProtNLM"/>
    </source>
</evidence>
<reference evidence="2 3" key="1">
    <citation type="submission" date="2024-09" db="EMBL/GenBank/DDBJ databases">
        <authorList>
            <person name="Sun Q."/>
            <person name="Mori K."/>
        </authorList>
    </citation>
    <scope>NUCLEOTIDE SEQUENCE [LARGE SCALE GENOMIC DNA]</scope>
    <source>
        <strain evidence="2 3">JCM 13503</strain>
    </source>
</reference>
<accession>A0ABV6B6P0</accession>
<protein>
    <recommendedName>
        <fullName evidence="4">Helix-turn-helix domain-containing protein</fullName>
    </recommendedName>
</protein>
<feature type="region of interest" description="Disordered" evidence="1">
    <location>
        <begin position="178"/>
        <end position="197"/>
    </location>
</feature>
<feature type="region of interest" description="Disordered" evidence="1">
    <location>
        <begin position="128"/>
        <end position="171"/>
    </location>
</feature>
<dbReference type="RefSeq" id="WP_380014213.1">
    <property type="nucleotide sequence ID" value="NZ_JBHLYR010000059.1"/>
</dbReference>
<evidence type="ECO:0000256" key="1">
    <source>
        <dbReference type="SAM" id="MobiDB-lite"/>
    </source>
</evidence>
<evidence type="ECO:0000313" key="2">
    <source>
        <dbReference type="EMBL" id="MFB9994101.1"/>
    </source>
</evidence>
<gene>
    <name evidence="2" type="ORF">ACFFLM_19260</name>
</gene>
<organism evidence="2 3">
    <name type="scientific">Deinococcus oregonensis</name>
    <dbReference type="NCBI Taxonomy" id="1805970"/>
    <lineage>
        <taxon>Bacteria</taxon>
        <taxon>Thermotogati</taxon>
        <taxon>Deinococcota</taxon>
        <taxon>Deinococci</taxon>
        <taxon>Deinococcales</taxon>
        <taxon>Deinococcaceae</taxon>
        <taxon>Deinococcus</taxon>
    </lineage>
</organism>
<keyword evidence="3" id="KW-1185">Reference proteome</keyword>
<sequence>MTALIPGVHTALKRGQDTVMPNWALEAFDTLTLMSDAKLLNWLTRHRQYRANTYTTKQLAIALELDPRTVRDGLVRLREAGYILSIDGLHCSVDAHSRLTPAQIKAAATPMQAPRKAPATPVQIYPASVAESDVSDEEKQPLKKGRKEYKEVKNLKPQAQESTAPLGEDLSVPVQDEVQGPARQSTKASDKQNVPRRAEVATPFQELFTALALACYGGQEDLTNSASIRLASAAKSLDKAKFLASDIPPLVAWLHQTESWRDAVTPQVLEERAPAWRAVLRGSLPARPVKAHVVKFTPRPQTTEQANQQAADRASDIYAALQEGTHAVF</sequence>
<dbReference type="Proteomes" id="UP001589733">
    <property type="component" value="Unassembled WGS sequence"/>
</dbReference>